<dbReference type="EMBL" id="JAEDXU010000001">
    <property type="protein sequence ID" value="MBP1044779.1"/>
    <property type="molecule type" value="Genomic_DNA"/>
</dbReference>
<dbReference type="RefSeq" id="WP_209555580.1">
    <property type="nucleotide sequence ID" value="NZ_JAEDXU010000001.1"/>
</dbReference>
<reference evidence="2 3" key="1">
    <citation type="submission" date="2020-12" db="EMBL/GenBank/DDBJ databases">
        <title>Vagococcus allomyrinae sp. nov. and Enterococcus lavae sp. nov., isolated from the larvae of Allomyrina dichotoma.</title>
        <authorList>
            <person name="Lee S.D."/>
        </authorList>
    </citation>
    <scope>NUCLEOTIDE SEQUENCE [LARGE SCALE GENOMIC DNA]</scope>
    <source>
        <strain evidence="2 3">BWM-S5</strain>
    </source>
</reference>
<comment type="caution">
    <text evidence="2">The sequence shown here is derived from an EMBL/GenBank/DDBJ whole genome shotgun (WGS) entry which is preliminary data.</text>
</comment>
<sequence length="140" mass="15754">MNAKAMFKEMMDKQQEIALATSVEGQPNVRIVNFLYDPERKVVYFSTFKGNEKVAELQANPQVAFTTVIKGDESDHLRVLKGIAKPSEQSLQDLAEAWVAKMPFYAEIIESGAEQLQVYEITFDQATVISGMTFREDIAV</sequence>
<feature type="domain" description="Pyridoxamine 5'-phosphate oxidase-like" evidence="1">
    <location>
        <begin position="13"/>
        <end position="131"/>
    </location>
</feature>
<evidence type="ECO:0000313" key="3">
    <source>
        <dbReference type="Proteomes" id="UP000673375"/>
    </source>
</evidence>
<proteinExistence type="predicted"/>
<evidence type="ECO:0000313" key="2">
    <source>
        <dbReference type="EMBL" id="MBP1044779.1"/>
    </source>
</evidence>
<dbReference type="InterPro" id="IPR055196">
    <property type="entry name" value="Putative_PNPOx_2"/>
</dbReference>
<dbReference type="SUPFAM" id="SSF50475">
    <property type="entry name" value="FMN-binding split barrel"/>
    <property type="match status" value="1"/>
</dbReference>
<dbReference type="Gene3D" id="2.30.110.10">
    <property type="entry name" value="Electron Transport, Fmn-binding Protein, Chain A"/>
    <property type="match status" value="1"/>
</dbReference>
<dbReference type="Proteomes" id="UP000673375">
    <property type="component" value="Unassembled WGS sequence"/>
</dbReference>
<accession>A0ABS4CEF3</accession>
<protein>
    <submittedName>
        <fullName evidence="2">Pyridoxamine 5'-phosphate oxidase family protein</fullName>
    </submittedName>
</protein>
<keyword evidence="3" id="KW-1185">Reference proteome</keyword>
<evidence type="ECO:0000259" key="1">
    <source>
        <dbReference type="Pfam" id="PF22696"/>
    </source>
</evidence>
<organism evidence="2 3">
    <name type="scientific">Enterococcus larvae</name>
    <dbReference type="NCBI Taxonomy" id="2794352"/>
    <lineage>
        <taxon>Bacteria</taxon>
        <taxon>Bacillati</taxon>
        <taxon>Bacillota</taxon>
        <taxon>Bacilli</taxon>
        <taxon>Lactobacillales</taxon>
        <taxon>Enterococcaceae</taxon>
        <taxon>Enterococcus</taxon>
    </lineage>
</organism>
<gene>
    <name evidence="2" type="ORF">I6N96_00700</name>
</gene>
<name>A0ABS4CEF3_9ENTE</name>
<dbReference type="InterPro" id="IPR012349">
    <property type="entry name" value="Split_barrel_FMN-bd"/>
</dbReference>
<dbReference type="Pfam" id="PF22696">
    <property type="entry name" value="Putative_PNPOx_2"/>
    <property type="match status" value="1"/>
</dbReference>